<name>A0A4Y9SK44_9BURK</name>
<comment type="caution">
    <text evidence="1">The sequence shown here is derived from an EMBL/GenBank/DDBJ whole genome shotgun (WGS) entry which is preliminary data.</text>
</comment>
<reference evidence="1 2" key="1">
    <citation type="submission" date="2019-03" db="EMBL/GenBank/DDBJ databases">
        <title>Draft Genome Sequence of Duganella callidus sp. nov., a Novel Duganella Species Isolated from Cultivated Soil.</title>
        <authorList>
            <person name="Raths R."/>
            <person name="Peta V."/>
            <person name="Bucking H."/>
        </authorList>
    </citation>
    <scope>NUCLEOTIDE SEQUENCE [LARGE SCALE GENOMIC DNA]</scope>
    <source>
        <strain evidence="1 2">DN04</strain>
    </source>
</reference>
<dbReference type="EMBL" id="SPVG01000075">
    <property type="protein sequence ID" value="TFW27000.1"/>
    <property type="molecule type" value="Genomic_DNA"/>
</dbReference>
<evidence type="ECO:0000313" key="1">
    <source>
        <dbReference type="EMBL" id="TFW27000.1"/>
    </source>
</evidence>
<keyword evidence="2" id="KW-1185">Reference proteome</keyword>
<proteinExistence type="predicted"/>
<organism evidence="1 2">
    <name type="scientific">Duganella callida</name>
    <dbReference type="NCBI Taxonomy" id="2561932"/>
    <lineage>
        <taxon>Bacteria</taxon>
        <taxon>Pseudomonadati</taxon>
        <taxon>Pseudomonadota</taxon>
        <taxon>Betaproteobacteria</taxon>
        <taxon>Burkholderiales</taxon>
        <taxon>Oxalobacteraceae</taxon>
        <taxon>Telluria group</taxon>
        <taxon>Duganella</taxon>
    </lineage>
</organism>
<dbReference type="RefSeq" id="WP_135201050.1">
    <property type="nucleotide sequence ID" value="NZ_SPVG01000075.1"/>
</dbReference>
<accession>A0A4Y9SK44</accession>
<sequence length="137" mass="15299">MNDPKVGDVIAIPSGAGFGIAKVLYASKYFRNVILLKLYHIAFHEEMPELGSEIPADLYYTSSEPIKSGRWKIIGFQSASDTERLMSKRTVAGDVWDGDECLGVASEHELETLPKMQTYGYKLIEKAVSRLPISDRE</sequence>
<dbReference type="AlphaFoldDB" id="A0A4Y9SK44"/>
<gene>
    <name evidence="1" type="ORF">E4L98_08055</name>
</gene>
<evidence type="ECO:0000313" key="2">
    <source>
        <dbReference type="Proteomes" id="UP000297729"/>
    </source>
</evidence>
<protein>
    <submittedName>
        <fullName evidence="1">Uncharacterized protein</fullName>
    </submittedName>
</protein>
<dbReference type="OrthoDB" id="6893824at2"/>
<dbReference type="Proteomes" id="UP000297729">
    <property type="component" value="Unassembled WGS sequence"/>
</dbReference>